<keyword evidence="1" id="KW-0732">Signal</keyword>
<feature type="signal peptide" evidence="1">
    <location>
        <begin position="1"/>
        <end position="28"/>
    </location>
</feature>
<dbReference type="AlphaFoldDB" id="A0A9X2WXU8"/>
<reference evidence="2" key="1">
    <citation type="journal article" date="2023" name="Int. J. Syst. Evol. Microbiol.">
        <title>&lt;i&gt;Shewanella septentrionalis&lt;/i&gt; sp. nov. and &lt;i&gt;Shewanella holmiensis&lt;/i&gt; sp. nov., isolated from Baltic Sea water and sediments.</title>
        <authorList>
            <person name="Martin-Rodriguez A.J."/>
            <person name="Thorell K."/>
            <person name="Joffre E."/>
            <person name="Jensie-Markopoulos S."/>
            <person name="Moore E.R.B."/>
            <person name="Sjoling A."/>
        </authorList>
    </citation>
    <scope>NUCLEOTIDE SEQUENCE</scope>
    <source>
        <strain evidence="2">SP1W3</strain>
    </source>
</reference>
<dbReference type="EMBL" id="JAMTCC010000041">
    <property type="protein sequence ID" value="MCT7947436.1"/>
    <property type="molecule type" value="Genomic_DNA"/>
</dbReference>
<dbReference type="PROSITE" id="PS51257">
    <property type="entry name" value="PROKAR_LIPOPROTEIN"/>
    <property type="match status" value="1"/>
</dbReference>
<dbReference type="RefSeq" id="WP_006080606.1">
    <property type="nucleotide sequence ID" value="NZ_JAMTCC010000041.1"/>
</dbReference>
<evidence type="ECO:0000313" key="2">
    <source>
        <dbReference type="EMBL" id="MCT7947436.1"/>
    </source>
</evidence>
<evidence type="ECO:0000313" key="3">
    <source>
        <dbReference type="Proteomes" id="UP001155604"/>
    </source>
</evidence>
<protein>
    <recommendedName>
        <fullName evidence="4">Lipoprotein</fullName>
    </recommendedName>
</protein>
<evidence type="ECO:0000256" key="1">
    <source>
        <dbReference type="SAM" id="SignalP"/>
    </source>
</evidence>
<proteinExistence type="predicted"/>
<keyword evidence="3" id="KW-1185">Reference proteome</keyword>
<evidence type="ECO:0008006" key="4">
    <source>
        <dbReference type="Google" id="ProtNLM"/>
    </source>
</evidence>
<organism evidence="2 3">
    <name type="scientific">Shewanella septentrionalis</name>
    <dbReference type="NCBI Taxonomy" id="2952223"/>
    <lineage>
        <taxon>Bacteria</taxon>
        <taxon>Pseudomonadati</taxon>
        <taxon>Pseudomonadota</taxon>
        <taxon>Gammaproteobacteria</taxon>
        <taxon>Alteromonadales</taxon>
        <taxon>Shewanellaceae</taxon>
        <taxon>Shewanella</taxon>
    </lineage>
</organism>
<feature type="chain" id="PRO_5040773540" description="Lipoprotein" evidence="1">
    <location>
        <begin position="29"/>
        <end position="154"/>
    </location>
</feature>
<comment type="caution">
    <text evidence="2">The sequence shown here is derived from an EMBL/GenBank/DDBJ whole genome shotgun (WGS) entry which is preliminary data.</text>
</comment>
<gene>
    <name evidence="2" type="ORF">NE536_18970</name>
</gene>
<dbReference type="Proteomes" id="UP001155604">
    <property type="component" value="Unassembled WGS sequence"/>
</dbReference>
<name>A0A9X2WXU8_9GAMM</name>
<accession>A0A9X2WXU8</accession>
<sequence length="154" mass="17089">MKEGLFSFTRLRISAALIGASALLSGCAASPEDPLGCGTVSGYLQPDASTHWYRVVVTHLNGQAVVSKPNYQLAPGEYEFTVAELIDDPSLSVTLAARTPKVFKLNVESHQRYHIGALFHTDKRYMGKDTGYWEPGVWQQEEHECQFELSPETK</sequence>